<dbReference type="Proteomes" id="UP000198915">
    <property type="component" value="Unassembled WGS sequence"/>
</dbReference>
<protein>
    <submittedName>
        <fullName evidence="1">Uncharacterized protein</fullName>
    </submittedName>
</protein>
<organism evidence="1 2">
    <name type="scientific">Brevibacillus centrosporus</name>
    <dbReference type="NCBI Taxonomy" id="54910"/>
    <lineage>
        <taxon>Bacteria</taxon>
        <taxon>Bacillati</taxon>
        <taxon>Bacillota</taxon>
        <taxon>Bacilli</taxon>
        <taxon>Bacillales</taxon>
        <taxon>Paenibacillaceae</taxon>
        <taxon>Brevibacillus</taxon>
    </lineage>
</organism>
<gene>
    <name evidence="1" type="ORF">SAMN05518846_101212</name>
</gene>
<dbReference type="AlphaFoldDB" id="A0A1I3L7E6"/>
<reference evidence="2" key="1">
    <citation type="submission" date="2016-10" db="EMBL/GenBank/DDBJ databases">
        <authorList>
            <person name="Varghese N."/>
            <person name="Submissions S."/>
        </authorList>
    </citation>
    <scope>NUCLEOTIDE SEQUENCE [LARGE SCALE GENOMIC DNA]</scope>
    <source>
        <strain evidence="2">OK042</strain>
    </source>
</reference>
<proteinExistence type="predicted"/>
<dbReference type="EMBL" id="FORT01000001">
    <property type="protein sequence ID" value="SFI80683.1"/>
    <property type="molecule type" value="Genomic_DNA"/>
</dbReference>
<dbReference type="Gene3D" id="3.40.50.300">
    <property type="entry name" value="P-loop containing nucleotide triphosphate hydrolases"/>
    <property type="match status" value="1"/>
</dbReference>
<evidence type="ECO:0000313" key="2">
    <source>
        <dbReference type="Proteomes" id="UP000198915"/>
    </source>
</evidence>
<sequence>MPNCVLMHTIQGFHLHQEVQEGMALTKRERHIYAAGNTARGYRTFYDSVLEGIGRIYYLSGVVEGITSPIIESIGKEMGRKIEQVEWIHSPFENGKYDGVILHDWKVAIMDSSYPRLYRPQAPGVIEIHVNLQTALNVDLLTPYAVQIAGWFEGIDKKSQEAYAAYGEALRIHDEWEAPYIENLDREKADQVTEELKGLLFAGEPLNKTAHVRRMYLGAATPQGPVDHIMKLTDHLDKRYFIKGRPGSGKSTMLKKLVAEAQKQGLDVEVYHCGLDPHSLDMVILPEKSVALFDSTAPHEYFPSKPSDEVVDMYERAITPGTDEKYADELFDIKARYTQKMKEGTAALAVAQELRDQLNAIYIEATDQQRLKAVAQAIMSRLARM</sequence>
<dbReference type="STRING" id="1884381.SAMN05518846_101212"/>
<dbReference type="InterPro" id="IPR027417">
    <property type="entry name" value="P-loop_NTPase"/>
</dbReference>
<accession>A0A1I3L7E6</accession>
<name>A0A1I3L7E6_9BACL</name>
<evidence type="ECO:0000313" key="1">
    <source>
        <dbReference type="EMBL" id="SFI80683.1"/>
    </source>
</evidence>
<keyword evidence="2" id="KW-1185">Reference proteome</keyword>
<dbReference type="SUPFAM" id="SSF52540">
    <property type="entry name" value="P-loop containing nucleoside triphosphate hydrolases"/>
    <property type="match status" value="1"/>
</dbReference>